<dbReference type="InParanoid" id="Q7RKU0"/>
<dbReference type="EMBL" id="AABL01000782">
    <property type="protein sequence ID" value="EAA22304.1"/>
    <property type="molecule type" value="Genomic_DNA"/>
</dbReference>
<gene>
    <name evidence="1" type="ORF">PY02810</name>
</gene>
<accession>Q7RKU0</accession>
<sequence length="14" mass="1605">MLCIFCYVSELGNI</sequence>
<comment type="caution">
    <text evidence="1">The sequence shown here is derived from an EMBL/GenBank/DDBJ whole genome shotgun (WGS) entry which is preliminary data.</text>
</comment>
<organism evidence="1 2">
    <name type="scientific">Plasmodium yoelii yoelii</name>
    <dbReference type="NCBI Taxonomy" id="73239"/>
    <lineage>
        <taxon>Eukaryota</taxon>
        <taxon>Sar</taxon>
        <taxon>Alveolata</taxon>
        <taxon>Apicomplexa</taxon>
        <taxon>Aconoidasida</taxon>
        <taxon>Haemosporida</taxon>
        <taxon>Plasmodiidae</taxon>
        <taxon>Plasmodium</taxon>
        <taxon>Plasmodium (Vinckeia)</taxon>
    </lineage>
</organism>
<reference evidence="1 2" key="1">
    <citation type="journal article" date="2002" name="Nature">
        <title>Genome sequence and comparative analysis of the model rodent malaria parasite Plasmodium yoelii yoelii.</title>
        <authorList>
            <person name="Carlton J.M."/>
            <person name="Angiuoli S.V."/>
            <person name="Suh B.B."/>
            <person name="Kooij T.W."/>
            <person name="Pertea M."/>
            <person name="Silva J.C."/>
            <person name="Ermolaeva M.D."/>
            <person name="Allen J.E."/>
            <person name="Selengut J.D."/>
            <person name="Koo H.L."/>
            <person name="Peterson J.D."/>
            <person name="Pop M."/>
            <person name="Kosack D.S."/>
            <person name="Shumway M.F."/>
            <person name="Bidwell S.L."/>
            <person name="Shallom S.J."/>
            <person name="van Aken S.E."/>
            <person name="Riedmuller S.B."/>
            <person name="Feldblyum T.V."/>
            <person name="Cho J.K."/>
            <person name="Quackenbush J."/>
            <person name="Sedegah M."/>
            <person name="Shoaibi A."/>
            <person name="Cummings L.M."/>
            <person name="Florens L."/>
            <person name="Yates J.R."/>
            <person name="Raine J.D."/>
            <person name="Sinden R.E."/>
            <person name="Harris M.A."/>
            <person name="Cunningham D.A."/>
            <person name="Preiser P.R."/>
            <person name="Bergman L.W."/>
            <person name="Vaidya A.B."/>
            <person name="van Lin L.H."/>
            <person name="Janse C.J."/>
            <person name="Waters A.P."/>
            <person name="Smith H.O."/>
            <person name="White O.R."/>
            <person name="Salzberg S.L."/>
            <person name="Venter J.C."/>
            <person name="Fraser C.M."/>
            <person name="Hoffman S.L."/>
            <person name="Gardner M.J."/>
            <person name="Carucci D.J."/>
        </authorList>
    </citation>
    <scope>NUCLEOTIDE SEQUENCE [LARGE SCALE GENOMIC DNA]</scope>
    <source>
        <strain evidence="1 2">17XNL</strain>
    </source>
</reference>
<proteinExistence type="predicted"/>
<feature type="non-terminal residue" evidence="1">
    <location>
        <position position="14"/>
    </location>
</feature>
<dbReference type="Proteomes" id="UP000008553">
    <property type="component" value="Unassembled WGS sequence"/>
</dbReference>
<protein>
    <submittedName>
        <fullName evidence="1">Uncharacterized protein</fullName>
    </submittedName>
</protein>
<evidence type="ECO:0000313" key="2">
    <source>
        <dbReference type="Proteomes" id="UP000008553"/>
    </source>
</evidence>
<evidence type="ECO:0000313" key="1">
    <source>
        <dbReference type="EMBL" id="EAA22304.1"/>
    </source>
</evidence>
<name>Q7RKU0_PLAYO</name>
<keyword evidence="2" id="KW-1185">Reference proteome</keyword>
<dbReference type="PaxDb" id="73239-Q7RKU0"/>